<comment type="subcellular location">
    <subcellularLocation>
        <location evidence="1">Periplasm</location>
    </subcellularLocation>
</comment>
<dbReference type="PROSITE" id="PS51257">
    <property type="entry name" value="PROKAR_LIPOPROTEIN"/>
    <property type="match status" value="1"/>
</dbReference>
<protein>
    <submittedName>
        <fullName evidence="5">ABC transporter substrate-binding protein</fullName>
    </submittedName>
</protein>
<organism evidence="5 6">
    <name type="scientific">Niallia alba</name>
    <dbReference type="NCBI Taxonomy" id="2729105"/>
    <lineage>
        <taxon>Bacteria</taxon>
        <taxon>Bacillati</taxon>
        <taxon>Bacillota</taxon>
        <taxon>Bacilli</taxon>
        <taxon>Bacillales</taxon>
        <taxon>Bacillaceae</taxon>
        <taxon>Niallia</taxon>
    </lineage>
</organism>
<gene>
    <name evidence="5" type="ORF">HHU08_20265</name>
</gene>
<proteinExistence type="inferred from homology"/>
<comment type="similarity">
    <text evidence="2">Belongs to the bacterial solute-binding protein SsuA/TauA family.</text>
</comment>
<dbReference type="PANTHER" id="PTHR30024">
    <property type="entry name" value="ALIPHATIC SULFONATES-BINDING PROTEIN-RELATED"/>
    <property type="match status" value="1"/>
</dbReference>
<dbReference type="Proteomes" id="UP000588491">
    <property type="component" value="Unassembled WGS sequence"/>
</dbReference>
<dbReference type="RefSeq" id="WP_016202164.1">
    <property type="nucleotide sequence ID" value="NZ_JABBPK010000001.1"/>
</dbReference>
<reference evidence="5 6" key="1">
    <citation type="submission" date="2020-04" db="EMBL/GenBank/DDBJ databases">
        <title>Bacillus sp. UniB3 isolated from commercial digestive syrup.</title>
        <authorList>
            <person name="Thorat V."/>
            <person name="Kirdat K."/>
            <person name="Tiwarekar B."/>
            <person name="Yadav A."/>
        </authorList>
    </citation>
    <scope>NUCLEOTIDE SEQUENCE [LARGE SCALE GENOMIC DNA]</scope>
    <source>
        <strain evidence="5 6">UniB3</strain>
    </source>
</reference>
<keyword evidence="6" id="KW-1185">Reference proteome</keyword>
<comment type="caution">
    <text evidence="5">The sequence shown here is derived from an EMBL/GenBank/DDBJ whole genome shotgun (WGS) entry which is preliminary data.</text>
</comment>
<name>A0A7Y0PNN7_9BACI</name>
<dbReference type="Pfam" id="PF09084">
    <property type="entry name" value="NMT1"/>
    <property type="match status" value="1"/>
</dbReference>
<dbReference type="InterPro" id="IPR015168">
    <property type="entry name" value="SsuA/THI5"/>
</dbReference>
<evidence type="ECO:0000256" key="2">
    <source>
        <dbReference type="ARBA" id="ARBA00010742"/>
    </source>
</evidence>
<sequence>MKKSGHFKVGVYLLLLLMILSGCSSTKGASEEKSSGNGTKKLVIAEPVHLIGYLPLYAAIREGFFEEEGLEVEVITATGGAHVTSVVSGDAWGNIGGPESNQMANTGNSDPIVSVVNVVNRANVYLMADTDQTIANTSKEGLADYLKGKTIAAGRFGGSPNLLTRWLIMDVGLDPEKDVKLEEPADASAVVSLVESGQADIANGAEPQITEGINKGVWAEPFYSFASLGDYPYSVLSVKKSTIEEQPETVKSFVRAVMKGLKAIDEDHELAMEILKQEFPSTTEESLKASLDRAYADSLWSKDGFISEEALAKPMEVVEKTGVYTNGYSYDELIDMQFVEELSK</sequence>
<evidence type="ECO:0000313" key="5">
    <source>
        <dbReference type="EMBL" id="NMO79292.1"/>
    </source>
</evidence>
<accession>A0A7Y0PNN7</accession>
<evidence type="ECO:0000259" key="4">
    <source>
        <dbReference type="Pfam" id="PF09084"/>
    </source>
</evidence>
<dbReference type="Gene3D" id="3.40.190.10">
    <property type="entry name" value="Periplasmic binding protein-like II"/>
    <property type="match status" value="2"/>
</dbReference>
<dbReference type="AlphaFoldDB" id="A0A7Y0PNN7"/>
<evidence type="ECO:0000256" key="1">
    <source>
        <dbReference type="ARBA" id="ARBA00004418"/>
    </source>
</evidence>
<keyword evidence="3" id="KW-0732">Signal</keyword>
<dbReference type="PANTHER" id="PTHR30024:SF47">
    <property type="entry name" value="TAURINE-BINDING PERIPLASMIC PROTEIN"/>
    <property type="match status" value="1"/>
</dbReference>
<dbReference type="GO" id="GO:0042597">
    <property type="term" value="C:periplasmic space"/>
    <property type="evidence" value="ECO:0007669"/>
    <property type="project" value="UniProtKB-SubCell"/>
</dbReference>
<dbReference type="EMBL" id="JABBPK010000001">
    <property type="protein sequence ID" value="NMO79292.1"/>
    <property type="molecule type" value="Genomic_DNA"/>
</dbReference>
<dbReference type="SUPFAM" id="SSF53850">
    <property type="entry name" value="Periplasmic binding protein-like II"/>
    <property type="match status" value="1"/>
</dbReference>
<evidence type="ECO:0000313" key="6">
    <source>
        <dbReference type="Proteomes" id="UP000588491"/>
    </source>
</evidence>
<evidence type="ECO:0000256" key="3">
    <source>
        <dbReference type="ARBA" id="ARBA00022729"/>
    </source>
</evidence>
<feature type="domain" description="SsuA/THI5-like" evidence="4">
    <location>
        <begin position="54"/>
        <end position="265"/>
    </location>
</feature>